<comment type="subcellular location">
    <subcellularLocation>
        <location evidence="8">Cytoplasm</location>
    </subcellularLocation>
</comment>
<comment type="catalytic activity">
    <reaction evidence="8">
        <text>RNA(n) + a ribonucleoside 5'-triphosphate = RNA(n+1) + diphosphate</text>
        <dbReference type="Rhea" id="RHEA:21248"/>
        <dbReference type="Rhea" id="RHEA-COMP:14527"/>
        <dbReference type="Rhea" id="RHEA-COMP:17342"/>
        <dbReference type="ChEBI" id="CHEBI:33019"/>
        <dbReference type="ChEBI" id="CHEBI:61557"/>
        <dbReference type="ChEBI" id="CHEBI:140395"/>
        <dbReference type="EC" id="2.7.7.6"/>
    </reaction>
</comment>
<evidence type="ECO:0000256" key="8">
    <source>
        <dbReference type="HAMAP-Rule" id="MF_00615"/>
    </source>
</evidence>
<comment type="function">
    <text evidence="8">DNA-dependent RNA polymerase (RNAP) catalyzes the transcription of DNA into RNA using the four ribonucleoside triphosphates as substrates.</text>
</comment>
<dbReference type="GO" id="GO:0008270">
    <property type="term" value="F:zinc ion binding"/>
    <property type="evidence" value="ECO:0007669"/>
    <property type="project" value="UniProtKB-UniRule"/>
</dbReference>
<dbReference type="EMBL" id="AP019769">
    <property type="protein sequence ID" value="BBL45788.1"/>
    <property type="molecule type" value="Genomic_DNA"/>
</dbReference>
<dbReference type="SUPFAM" id="SSF63393">
    <property type="entry name" value="RNA polymerase subunits"/>
    <property type="match status" value="1"/>
</dbReference>
<feature type="binding site" evidence="8">
    <location>
        <position position="24"/>
    </location>
    <ligand>
        <name>Zn(2+)</name>
        <dbReference type="ChEBI" id="CHEBI:29105"/>
    </ligand>
</feature>
<dbReference type="GO" id="GO:0003899">
    <property type="term" value="F:DNA-directed RNA polymerase activity"/>
    <property type="evidence" value="ECO:0007669"/>
    <property type="project" value="UniProtKB-UniRule"/>
</dbReference>
<feature type="binding site" evidence="8">
    <location>
        <position position="27"/>
    </location>
    <ligand>
        <name>Zn(2+)</name>
        <dbReference type="ChEBI" id="CHEBI:29105"/>
    </ligand>
</feature>
<feature type="binding site" evidence="8">
    <location>
        <position position="9"/>
    </location>
    <ligand>
        <name>Zn(2+)</name>
        <dbReference type="ChEBI" id="CHEBI:29105"/>
    </ligand>
</feature>
<name>A0A915SKQ0_9ARCH</name>
<evidence type="ECO:0000256" key="3">
    <source>
        <dbReference type="ARBA" id="ARBA00022679"/>
    </source>
</evidence>
<evidence type="ECO:0000256" key="6">
    <source>
        <dbReference type="ARBA" id="ARBA00022833"/>
    </source>
</evidence>
<dbReference type="EC" id="2.7.7.6" evidence="8"/>
<keyword evidence="2 8" id="KW-0963">Cytoplasm</keyword>
<comment type="cofactor">
    <cofactor evidence="8">
        <name>Zn(2+)</name>
        <dbReference type="ChEBI" id="CHEBI:29105"/>
    </cofactor>
    <text evidence="8">Binds 1 zinc ion.</text>
</comment>
<evidence type="ECO:0000256" key="5">
    <source>
        <dbReference type="ARBA" id="ARBA00022723"/>
    </source>
</evidence>
<gene>
    <name evidence="8" type="primary">rpo12</name>
    <name evidence="8" type="synonym">rpoP</name>
    <name evidence="9" type="ORF">MJ1_0643</name>
</gene>
<keyword evidence="6 8" id="KW-0862">Zinc</keyword>
<comment type="similarity">
    <text evidence="8">Belongs to the archaeal Rpo12/eukaryotic RPC10 RNA polymerase subunit family.</text>
</comment>
<dbReference type="GO" id="GO:0006351">
    <property type="term" value="P:DNA-templated transcription"/>
    <property type="evidence" value="ECO:0007669"/>
    <property type="project" value="UniProtKB-UniRule"/>
</dbReference>
<evidence type="ECO:0000256" key="1">
    <source>
        <dbReference type="ARBA" id="ARBA00022478"/>
    </source>
</evidence>
<accession>A0A915SKQ0</accession>
<reference evidence="10" key="1">
    <citation type="journal article" date="2022" name="Int. J. Syst. Evol. Microbiol.">
        <title>Nanobdella aerobiophila gen. nov., sp. nov., a thermoacidophilic, obligate ectosymbiotic archaeon, and proposal of Nanobdellaceae fam. nov., Nanobdellales ord. nov. and Nanobdellia class. nov.</title>
        <authorList>
            <person name="Kato S."/>
            <person name="Ogasawara A."/>
            <person name="Itoh T."/>
            <person name="Sakai H.D."/>
            <person name="Shimizu M."/>
            <person name="Yuki M."/>
            <person name="Kaneko M."/>
            <person name="Takashina T."/>
            <person name="Ohkuma M."/>
        </authorList>
    </citation>
    <scope>NUCLEOTIDE SEQUENCE [LARGE SCALE GENOMIC DNA]</scope>
    <source>
        <strain evidence="10">MJ1</strain>
    </source>
</reference>
<dbReference type="SMART" id="SM00659">
    <property type="entry name" value="RPOLCX"/>
    <property type="match status" value="1"/>
</dbReference>
<evidence type="ECO:0000313" key="9">
    <source>
        <dbReference type="EMBL" id="BBL45788.1"/>
    </source>
</evidence>
<dbReference type="InterPro" id="IPR023464">
    <property type="entry name" value="Rpo12"/>
</dbReference>
<keyword evidence="3 8" id="KW-0808">Transferase</keyword>
<dbReference type="HAMAP" id="MF_00615">
    <property type="entry name" value="RNApol_arch_Rpo12"/>
    <property type="match status" value="1"/>
</dbReference>
<keyword evidence="1 8" id="KW-0240">DNA-directed RNA polymerase</keyword>
<dbReference type="InterPro" id="IPR006591">
    <property type="entry name" value="RNAP_P/RPABC4"/>
</dbReference>
<dbReference type="Gene3D" id="2.20.28.30">
    <property type="entry name" value="RNA polymerase ii, chain L"/>
    <property type="match status" value="1"/>
</dbReference>
<sequence length="46" mass="5333">MTYYMCINCKRTIDHESALKRVKCPYCGSKILVKTRPNTVKKVKAI</sequence>
<keyword evidence="5 8" id="KW-0479">Metal-binding</keyword>
<dbReference type="GO" id="GO:0000428">
    <property type="term" value="C:DNA-directed RNA polymerase complex"/>
    <property type="evidence" value="ECO:0007669"/>
    <property type="project" value="UniProtKB-KW"/>
</dbReference>
<keyword evidence="4 8" id="KW-0548">Nucleotidyltransferase</keyword>
<evidence type="ECO:0000256" key="7">
    <source>
        <dbReference type="ARBA" id="ARBA00023163"/>
    </source>
</evidence>
<evidence type="ECO:0000313" key="10">
    <source>
        <dbReference type="Proteomes" id="UP001055553"/>
    </source>
</evidence>
<dbReference type="GO" id="GO:0003677">
    <property type="term" value="F:DNA binding"/>
    <property type="evidence" value="ECO:0007669"/>
    <property type="project" value="InterPro"/>
</dbReference>
<dbReference type="KEGG" id="naer:MJ1_0643"/>
<keyword evidence="10" id="KW-1185">Reference proteome</keyword>
<proteinExistence type="inferred from homology"/>
<evidence type="ECO:0000256" key="2">
    <source>
        <dbReference type="ARBA" id="ARBA00022490"/>
    </source>
</evidence>
<dbReference type="GO" id="GO:0005737">
    <property type="term" value="C:cytoplasm"/>
    <property type="evidence" value="ECO:0007669"/>
    <property type="project" value="UniProtKB-SubCell"/>
</dbReference>
<comment type="subunit">
    <text evidence="8">Part of the RNA polymerase complex.</text>
</comment>
<dbReference type="InterPro" id="IPR029040">
    <property type="entry name" value="RPABC4/Spt4"/>
</dbReference>
<dbReference type="AlphaFoldDB" id="A0A915SKQ0"/>
<organism evidence="9 10">
    <name type="scientific">Nanobdella aerobiophila</name>
    <dbReference type="NCBI Taxonomy" id="2586965"/>
    <lineage>
        <taxon>Archaea</taxon>
        <taxon>Nanobdellota</taxon>
        <taxon>Nanobdellia</taxon>
        <taxon>Nanobdellales</taxon>
        <taxon>Nanobdellaceae</taxon>
        <taxon>Nanobdella</taxon>
    </lineage>
</organism>
<protein>
    <recommendedName>
        <fullName evidence="8">DNA-directed RNA polymerase subunit Rpo12</fullName>
        <ecNumber evidence="8">2.7.7.6</ecNumber>
    </recommendedName>
    <alternativeName>
        <fullName evidence="8">DNA-directed RNA polymerase subunit P</fullName>
    </alternativeName>
</protein>
<keyword evidence="7 8" id="KW-0804">Transcription</keyword>
<evidence type="ECO:0000256" key="4">
    <source>
        <dbReference type="ARBA" id="ARBA00022695"/>
    </source>
</evidence>
<dbReference type="Proteomes" id="UP001055553">
    <property type="component" value="Chromosome"/>
</dbReference>